<dbReference type="Proteomes" id="UP001449657">
    <property type="component" value="Chromosome"/>
</dbReference>
<evidence type="ECO:0000256" key="2">
    <source>
        <dbReference type="ARBA" id="ARBA00022679"/>
    </source>
</evidence>
<keyword evidence="4" id="KW-1185">Reference proteome</keyword>
<protein>
    <submittedName>
        <fullName evidence="3">Arginine deiminase family protein</fullName>
    </submittedName>
</protein>
<proteinExistence type="inferred from homology"/>
<dbReference type="Pfam" id="PF02274">
    <property type="entry name" value="ADI"/>
    <property type="match status" value="1"/>
</dbReference>
<evidence type="ECO:0000313" key="3">
    <source>
        <dbReference type="EMBL" id="WZN44090.1"/>
    </source>
</evidence>
<reference evidence="3 4" key="1">
    <citation type="submission" date="2024-03" db="EMBL/GenBank/DDBJ databases">
        <title>Chitinophaga caseinilytica sp. nov., a casein hydrolysing bacterium isolated from forest soil.</title>
        <authorList>
            <person name="Lee D.S."/>
            <person name="Han D.M."/>
            <person name="Baek J.H."/>
            <person name="Choi D.G."/>
            <person name="Jeon J.H."/>
            <person name="Jeon C.O."/>
        </authorList>
    </citation>
    <scope>NUCLEOTIDE SEQUENCE [LARGE SCALE GENOMIC DNA]</scope>
    <source>
        <strain evidence="3 4">KACC 19118</strain>
    </source>
</reference>
<dbReference type="SUPFAM" id="SSF55909">
    <property type="entry name" value="Pentein"/>
    <property type="match status" value="1"/>
</dbReference>
<dbReference type="InterPro" id="IPR033195">
    <property type="entry name" value="AmidinoTrfase"/>
</dbReference>
<gene>
    <name evidence="3" type="ORF">WJU22_14410</name>
</gene>
<accession>A0ABZ2YYC2</accession>
<evidence type="ECO:0000313" key="4">
    <source>
        <dbReference type="Proteomes" id="UP001449657"/>
    </source>
</evidence>
<dbReference type="PANTHER" id="PTHR10488:SF1">
    <property type="entry name" value="GLYCINE AMIDINOTRANSFERASE, MITOCHONDRIAL"/>
    <property type="match status" value="1"/>
</dbReference>
<dbReference type="PANTHER" id="PTHR10488">
    <property type="entry name" value="GLYCINE AMIDINOTRANSFERASE, MITOCHONDRIAL"/>
    <property type="match status" value="1"/>
</dbReference>
<comment type="similarity">
    <text evidence="1">Belongs to the amidinotransferase family.</text>
</comment>
<dbReference type="Gene3D" id="3.75.10.10">
    <property type="entry name" value="L-arginine/glycine Amidinotransferase, Chain A"/>
    <property type="match status" value="1"/>
</dbReference>
<dbReference type="EMBL" id="CP150096">
    <property type="protein sequence ID" value="WZN44090.1"/>
    <property type="molecule type" value="Genomic_DNA"/>
</dbReference>
<evidence type="ECO:0000256" key="1">
    <source>
        <dbReference type="ARBA" id="ARBA00006943"/>
    </source>
</evidence>
<dbReference type="RefSeq" id="WP_341838884.1">
    <property type="nucleotide sequence ID" value="NZ_CP149792.1"/>
</dbReference>
<organism evidence="3 4">
    <name type="scientific">Chitinophaga caseinilytica</name>
    <dbReference type="NCBI Taxonomy" id="2267521"/>
    <lineage>
        <taxon>Bacteria</taxon>
        <taxon>Pseudomonadati</taxon>
        <taxon>Bacteroidota</taxon>
        <taxon>Chitinophagia</taxon>
        <taxon>Chitinophagales</taxon>
        <taxon>Chitinophagaceae</taxon>
        <taxon>Chitinophaga</taxon>
    </lineage>
</organism>
<name>A0ABZ2YYC2_9BACT</name>
<keyword evidence="2" id="KW-0808">Transferase</keyword>
<sequence>MIYVESEFARLQTVVLAESEFGFPEVPRPEDLRFLTPEAREEVQQFRGRDHAEALPDVHHAWELEREALKRTLEKYGVKVLHPRKLLPEEKQAAGVDGYSNFFARDPFFTVGNSVVEGSMRFLHRRNEVLPIRAIMEQEVMPEDCHYVAVPRPAIAAPGDATLGPGPFLEGGDVLVLGKKVLVGNSGLASNALGARWLQKYLGHWGYDVEMTRLHPDILHLDCALGLIREGLMVICEDAFLDGVPSILRNWTSIPVDLSETGLLITNGLPLSSSVYITDPAFARIGEQVAAHGVTVEYIDFRISRSFGGSFRCSTQPLLRRD</sequence>